<dbReference type="EMBL" id="CAFBNF010000224">
    <property type="protein sequence ID" value="CAB4956284.1"/>
    <property type="molecule type" value="Genomic_DNA"/>
</dbReference>
<feature type="region of interest" description="Disordered" evidence="1">
    <location>
        <begin position="113"/>
        <end position="133"/>
    </location>
</feature>
<name>A0A6J7KR71_9ZZZZ</name>
<gene>
    <name evidence="2" type="ORF">UFOPK3773_01707</name>
</gene>
<accession>A0A6J7KR71</accession>
<sequence length="133" mass="13331">MPSRLRAKVADAASTSARDCPTTADAPIGPGKATTRMRSPEPPVVSTVVGAAYERPGFSTGVVPGSLSGVPTVIITPLASSLPTYRSASERCPRALGASGGSLGVSGASAAADIAGRRNESKRESTCCSRVAD</sequence>
<feature type="compositionally biased region" description="Basic and acidic residues" evidence="1">
    <location>
        <begin position="115"/>
        <end position="125"/>
    </location>
</feature>
<proteinExistence type="predicted"/>
<feature type="region of interest" description="Disordered" evidence="1">
    <location>
        <begin position="1"/>
        <end position="43"/>
    </location>
</feature>
<organism evidence="2">
    <name type="scientific">freshwater metagenome</name>
    <dbReference type="NCBI Taxonomy" id="449393"/>
    <lineage>
        <taxon>unclassified sequences</taxon>
        <taxon>metagenomes</taxon>
        <taxon>ecological metagenomes</taxon>
    </lineage>
</organism>
<reference evidence="2" key="1">
    <citation type="submission" date="2020-05" db="EMBL/GenBank/DDBJ databases">
        <authorList>
            <person name="Chiriac C."/>
            <person name="Salcher M."/>
            <person name="Ghai R."/>
            <person name="Kavagutti S V."/>
        </authorList>
    </citation>
    <scope>NUCLEOTIDE SEQUENCE</scope>
</reference>
<evidence type="ECO:0000256" key="1">
    <source>
        <dbReference type="SAM" id="MobiDB-lite"/>
    </source>
</evidence>
<evidence type="ECO:0000313" key="2">
    <source>
        <dbReference type="EMBL" id="CAB4956284.1"/>
    </source>
</evidence>
<dbReference type="AlphaFoldDB" id="A0A6J7KR71"/>
<protein>
    <submittedName>
        <fullName evidence="2">Unannotated protein</fullName>
    </submittedName>
</protein>